<comment type="caution">
    <text evidence="5">The sequence shown here is derived from an EMBL/GenBank/DDBJ whole genome shotgun (WGS) entry which is preliminary data.</text>
</comment>
<keyword evidence="2 5" id="KW-0238">DNA-binding</keyword>
<dbReference type="InterPro" id="IPR046335">
    <property type="entry name" value="LacI/GalR-like_sensor"/>
</dbReference>
<evidence type="ECO:0000256" key="2">
    <source>
        <dbReference type="ARBA" id="ARBA00023125"/>
    </source>
</evidence>
<accession>A0A840VZH7</accession>
<dbReference type="Pfam" id="PF00356">
    <property type="entry name" value="LacI"/>
    <property type="match status" value="1"/>
</dbReference>
<dbReference type="Gene3D" id="3.40.50.2300">
    <property type="match status" value="2"/>
</dbReference>
<dbReference type="InterPro" id="IPR000843">
    <property type="entry name" value="HTH_LacI"/>
</dbReference>
<dbReference type="GO" id="GO:0000976">
    <property type="term" value="F:transcription cis-regulatory region binding"/>
    <property type="evidence" value="ECO:0007669"/>
    <property type="project" value="TreeGrafter"/>
</dbReference>
<dbReference type="AlphaFoldDB" id="A0A840VZH7"/>
<evidence type="ECO:0000313" key="5">
    <source>
        <dbReference type="EMBL" id="MBB5489910.1"/>
    </source>
</evidence>
<gene>
    <name evidence="5" type="ORF">HNR07_001047</name>
</gene>
<keyword evidence="1" id="KW-0805">Transcription regulation</keyword>
<dbReference type="Proteomes" id="UP000579647">
    <property type="component" value="Unassembled WGS sequence"/>
</dbReference>
<dbReference type="Gene3D" id="1.10.260.40">
    <property type="entry name" value="lambda repressor-like DNA-binding domains"/>
    <property type="match status" value="1"/>
</dbReference>
<dbReference type="Pfam" id="PF13377">
    <property type="entry name" value="Peripla_BP_3"/>
    <property type="match status" value="1"/>
</dbReference>
<keyword evidence="6" id="KW-1185">Reference proteome</keyword>
<evidence type="ECO:0000256" key="1">
    <source>
        <dbReference type="ARBA" id="ARBA00023015"/>
    </source>
</evidence>
<dbReference type="PANTHER" id="PTHR30146">
    <property type="entry name" value="LACI-RELATED TRANSCRIPTIONAL REPRESSOR"/>
    <property type="match status" value="1"/>
</dbReference>
<dbReference type="GO" id="GO:0003700">
    <property type="term" value="F:DNA-binding transcription factor activity"/>
    <property type="evidence" value="ECO:0007669"/>
    <property type="project" value="TreeGrafter"/>
</dbReference>
<dbReference type="InterPro" id="IPR010982">
    <property type="entry name" value="Lambda_DNA-bd_dom_sf"/>
</dbReference>
<proteinExistence type="predicted"/>
<name>A0A840VZH7_9ACTN</name>
<organism evidence="5 6">
    <name type="scientific">Nocardiopsis metallicus</name>
    <dbReference type="NCBI Taxonomy" id="179819"/>
    <lineage>
        <taxon>Bacteria</taxon>
        <taxon>Bacillati</taxon>
        <taxon>Actinomycetota</taxon>
        <taxon>Actinomycetes</taxon>
        <taxon>Streptosporangiales</taxon>
        <taxon>Nocardiopsidaceae</taxon>
        <taxon>Nocardiopsis</taxon>
    </lineage>
</organism>
<keyword evidence="3" id="KW-0804">Transcription</keyword>
<sequence length="346" mass="36572">MASGNSGGGAPGGRPTMADVAAHLGVSRQLVSLVLGDRPGPSAATRERVLRAAEELGYRADTAAQLLRRARSRQVGVLFTMEHPMDADLVEALYPEAARLDYSVALSAMLANRTERQAIDELVGLRCEALVLIGMSAQAPEDLARVAERVPVVEIGQRTNAAGTDSVRTDAVSGVRQAVDHLVALGHRRIAHVHGGDLPSAPERRTGYLEGMRAHGLDGFVDLVPGAYTEEAGARAAAALLAREELPTAVVCCNDQSARGLLETLLRAGRSVPEEVSVVGYDDSRAARLSFLSLTSVRQDVTRIAELTLGAVAERLEEGRTECTHVVLPTTLTVRGSTAPPRPACS</sequence>
<dbReference type="SUPFAM" id="SSF53822">
    <property type="entry name" value="Periplasmic binding protein-like I"/>
    <property type="match status" value="1"/>
</dbReference>
<dbReference type="InterPro" id="IPR028082">
    <property type="entry name" value="Peripla_BP_I"/>
</dbReference>
<feature type="domain" description="HTH lacI-type" evidence="4">
    <location>
        <begin position="15"/>
        <end position="69"/>
    </location>
</feature>
<dbReference type="EMBL" id="JACHDO010000001">
    <property type="protein sequence ID" value="MBB5489910.1"/>
    <property type="molecule type" value="Genomic_DNA"/>
</dbReference>
<dbReference type="SUPFAM" id="SSF47413">
    <property type="entry name" value="lambda repressor-like DNA-binding domains"/>
    <property type="match status" value="1"/>
</dbReference>
<dbReference type="PROSITE" id="PS50932">
    <property type="entry name" value="HTH_LACI_2"/>
    <property type="match status" value="1"/>
</dbReference>
<dbReference type="PANTHER" id="PTHR30146:SF109">
    <property type="entry name" value="HTH-TYPE TRANSCRIPTIONAL REGULATOR GALS"/>
    <property type="match status" value="1"/>
</dbReference>
<dbReference type="CDD" id="cd06267">
    <property type="entry name" value="PBP1_LacI_sugar_binding-like"/>
    <property type="match status" value="1"/>
</dbReference>
<dbReference type="CDD" id="cd01392">
    <property type="entry name" value="HTH_LacI"/>
    <property type="match status" value="1"/>
</dbReference>
<evidence type="ECO:0000259" key="4">
    <source>
        <dbReference type="PROSITE" id="PS50932"/>
    </source>
</evidence>
<protein>
    <submittedName>
        <fullName evidence="5">DNA-binding LacI/PurR family transcriptional regulator</fullName>
    </submittedName>
</protein>
<reference evidence="5 6" key="1">
    <citation type="submission" date="2020-08" db="EMBL/GenBank/DDBJ databases">
        <title>Sequencing the genomes of 1000 actinobacteria strains.</title>
        <authorList>
            <person name="Klenk H.-P."/>
        </authorList>
    </citation>
    <scope>NUCLEOTIDE SEQUENCE [LARGE SCALE GENOMIC DNA]</scope>
    <source>
        <strain evidence="5 6">DSM 44598</strain>
    </source>
</reference>
<evidence type="ECO:0000256" key="3">
    <source>
        <dbReference type="ARBA" id="ARBA00023163"/>
    </source>
</evidence>
<dbReference type="SMART" id="SM00354">
    <property type="entry name" value="HTH_LACI"/>
    <property type="match status" value="1"/>
</dbReference>
<evidence type="ECO:0000313" key="6">
    <source>
        <dbReference type="Proteomes" id="UP000579647"/>
    </source>
</evidence>